<evidence type="ECO:0000259" key="2">
    <source>
        <dbReference type="Pfam" id="PF20151"/>
    </source>
</evidence>
<sequence length="322" mass="36679">MPPPGISLVAVSVNRSVWFASYTMVLYDYICTFETEVKHAWSCQRSIGLALFYLNRYLPFVDIIVYIRLALYPLASPTDCLWMFPLTTWLAVVGLLISETIIVLRTYAIWGRRRLIYWILLFVVVGSFGTMLSLMSWKTVIDFRTSTSSINDLPPEKFSCRIPAFSFNNQGTLCLLIFYLLAFVSEAIIMTLTIIKAKEHVPRASSLWISQLYKNGIIYCACMLVLSLLNSAMIFFAPAPYKPVFLPLERALHSVFCNRVVFLVLKNRKSRLAGDTESNRPVTYAGSTMDVFTSIFPDSNDGNLELTAGSSWQERADREWVR</sequence>
<gene>
    <name evidence="3" type="ORF">GALMADRAFT_228488</name>
</gene>
<feature type="transmembrane region" description="Helical" evidence="1">
    <location>
        <begin position="115"/>
        <end position="137"/>
    </location>
</feature>
<dbReference type="AlphaFoldDB" id="A0A067SPG5"/>
<protein>
    <recommendedName>
        <fullName evidence="2">DUF6533 domain-containing protein</fullName>
    </recommendedName>
</protein>
<evidence type="ECO:0000313" key="4">
    <source>
        <dbReference type="Proteomes" id="UP000027222"/>
    </source>
</evidence>
<dbReference type="Pfam" id="PF20151">
    <property type="entry name" value="DUF6533"/>
    <property type="match status" value="1"/>
</dbReference>
<organism evidence="3 4">
    <name type="scientific">Galerina marginata (strain CBS 339.88)</name>
    <dbReference type="NCBI Taxonomy" id="685588"/>
    <lineage>
        <taxon>Eukaryota</taxon>
        <taxon>Fungi</taxon>
        <taxon>Dikarya</taxon>
        <taxon>Basidiomycota</taxon>
        <taxon>Agaricomycotina</taxon>
        <taxon>Agaricomycetes</taxon>
        <taxon>Agaricomycetidae</taxon>
        <taxon>Agaricales</taxon>
        <taxon>Agaricineae</taxon>
        <taxon>Strophariaceae</taxon>
        <taxon>Galerina</taxon>
    </lineage>
</organism>
<keyword evidence="1" id="KW-1133">Transmembrane helix</keyword>
<evidence type="ECO:0000313" key="3">
    <source>
        <dbReference type="EMBL" id="KDR72796.1"/>
    </source>
</evidence>
<dbReference type="HOGENOM" id="CLU_035509_11_0_1"/>
<keyword evidence="1" id="KW-0812">Transmembrane</keyword>
<keyword evidence="4" id="KW-1185">Reference proteome</keyword>
<dbReference type="InterPro" id="IPR045340">
    <property type="entry name" value="DUF6533"/>
</dbReference>
<feature type="transmembrane region" description="Helical" evidence="1">
    <location>
        <begin position="57"/>
        <end position="75"/>
    </location>
</feature>
<keyword evidence="1" id="KW-0472">Membrane</keyword>
<evidence type="ECO:0000256" key="1">
    <source>
        <dbReference type="SAM" id="Phobius"/>
    </source>
</evidence>
<dbReference type="Proteomes" id="UP000027222">
    <property type="component" value="Unassembled WGS sequence"/>
</dbReference>
<accession>A0A067SPG5</accession>
<feature type="transmembrane region" description="Helical" evidence="1">
    <location>
        <begin position="81"/>
        <end position="103"/>
    </location>
</feature>
<name>A0A067SPG5_GALM3</name>
<reference evidence="4" key="1">
    <citation type="journal article" date="2014" name="Proc. Natl. Acad. Sci. U.S.A.">
        <title>Extensive sampling of basidiomycete genomes demonstrates inadequacy of the white-rot/brown-rot paradigm for wood decay fungi.</title>
        <authorList>
            <person name="Riley R."/>
            <person name="Salamov A.A."/>
            <person name="Brown D.W."/>
            <person name="Nagy L.G."/>
            <person name="Floudas D."/>
            <person name="Held B.W."/>
            <person name="Levasseur A."/>
            <person name="Lombard V."/>
            <person name="Morin E."/>
            <person name="Otillar R."/>
            <person name="Lindquist E.A."/>
            <person name="Sun H."/>
            <person name="LaButti K.M."/>
            <person name="Schmutz J."/>
            <person name="Jabbour D."/>
            <person name="Luo H."/>
            <person name="Baker S.E."/>
            <person name="Pisabarro A.G."/>
            <person name="Walton J.D."/>
            <person name="Blanchette R.A."/>
            <person name="Henrissat B."/>
            <person name="Martin F."/>
            <person name="Cullen D."/>
            <person name="Hibbett D.S."/>
            <person name="Grigoriev I.V."/>
        </authorList>
    </citation>
    <scope>NUCLEOTIDE SEQUENCE [LARGE SCALE GENOMIC DNA]</scope>
    <source>
        <strain evidence="4">CBS 339.88</strain>
    </source>
</reference>
<dbReference type="EMBL" id="KL142387">
    <property type="protein sequence ID" value="KDR72796.1"/>
    <property type="molecule type" value="Genomic_DNA"/>
</dbReference>
<feature type="transmembrane region" description="Helical" evidence="1">
    <location>
        <begin position="216"/>
        <end position="238"/>
    </location>
</feature>
<feature type="transmembrane region" description="Helical" evidence="1">
    <location>
        <begin position="176"/>
        <end position="195"/>
    </location>
</feature>
<proteinExistence type="predicted"/>
<feature type="domain" description="DUF6533" evidence="2">
    <location>
        <begin position="19"/>
        <end position="61"/>
    </location>
</feature>
<dbReference type="OrthoDB" id="3341843at2759"/>